<dbReference type="EC" id="1.11.1.-" evidence="15"/>
<evidence type="ECO:0000256" key="1">
    <source>
        <dbReference type="ARBA" id="ARBA00004196"/>
    </source>
</evidence>
<evidence type="ECO:0000256" key="12">
    <source>
        <dbReference type="ARBA" id="ARBA00048856"/>
    </source>
</evidence>
<comment type="cofactor">
    <cofactor evidence="13 15">
        <name>heme b</name>
        <dbReference type="ChEBI" id="CHEBI:60344"/>
    </cofactor>
    <text evidence="13 15">Binds 1 heme b (iron(II)-protoporphyrin IX) group non-covalently per subunit.</text>
</comment>
<dbReference type="GO" id="GO:0030313">
    <property type="term" value="C:cell envelope"/>
    <property type="evidence" value="ECO:0007669"/>
    <property type="project" value="UniProtKB-SubCell"/>
</dbReference>
<comment type="similarity">
    <text evidence="2">Belongs to the DyP-type peroxidase family. EfeB subfamily.</text>
</comment>
<evidence type="ECO:0000256" key="15">
    <source>
        <dbReference type="RuleBase" id="RU365017"/>
    </source>
</evidence>
<dbReference type="InterPro" id="IPR011008">
    <property type="entry name" value="Dimeric_a/b-barrel"/>
</dbReference>
<evidence type="ECO:0000259" key="17">
    <source>
        <dbReference type="Pfam" id="PF20628"/>
    </source>
</evidence>
<dbReference type="GO" id="GO:0033212">
    <property type="term" value="P:iron import into cell"/>
    <property type="evidence" value="ECO:0007669"/>
    <property type="project" value="InterPro"/>
</dbReference>
<evidence type="ECO:0000256" key="11">
    <source>
        <dbReference type="ARBA" id="ARBA00033775"/>
    </source>
</evidence>
<accession>Q06Q09</accession>
<comment type="subunit">
    <text evidence="15">Homodimer. Part of a ferrous iron transporter composed of EfeU, EfeO and EfeB.</text>
</comment>
<protein>
    <recommendedName>
        <fullName evidence="10 15">Deferrochelatase</fullName>
        <ecNumber evidence="15">1.11.1.-</ecNumber>
    </recommendedName>
    <alternativeName>
        <fullName evidence="11 15">Peroxidase EfeB</fullName>
    </alternativeName>
</protein>
<dbReference type="PANTHER" id="PTHR30521:SF4">
    <property type="entry name" value="DEFERROCHELATASE"/>
    <property type="match status" value="1"/>
</dbReference>
<evidence type="ECO:0000259" key="16">
    <source>
        <dbReference type="Pfam" id="PF04261"/>
    </source>
</evidence>
<dbReference type="PROSITE" id="PS51318">
    <property type="entry name" value="TAT"/>
    <property type="match status" value="1"/>
</dbReference>
<dbReference type="Pfam" id="PF04261">
    <property type="entry name" value="Dyp_perox_N"/>
    <property type="match status" value="1"/>
</dbReference>
<dbReference type="NCBIfam" id="TIGR01409">
    <property type="entry name" value="TAT_signal_seq"/>
    <property type="match status" value="1"/>
</dbReference>
<dbReference type="InterPro" id="IPR006313">
    <property type="entry name" value="EfeB/EfeN"/>
</dbReference>
<dbReference type="NCBIfam" id="TIGR01413">
    <property type="entry name" value="Dyp_perox_fam"/>
    <property type="match status" value="1"/>
</dbReference>
<reference evidence="19 20" key="2">
    <citation type="submission" date="2018-06" db="EMBL/GenBank/DDBJ databases">
        <authorList>
            <consortium name="Pathogen Informatics"/>
            <person name="Doyle S."/>
        </authorList>
    </citation>
    <scope>NUCLEOTIDE SEQUENCE [LARGE SCALE GENOMIC DNA]</scope>
    <source>
        <strain evidence="19 20">NCTC10638</strain>
    </source>
</reference>
<evidence type="ECO:0000256" key="8">
    <source>
        <dbReference type="ARBA" id="ARBA00023004"/>
    </source>
</evidence>
<evidence type="ECO:0000313" key="20">
    <source>
        <dbReference type="Proteomes" id="UP000254802"/>
    </source>
</evidence>
<dbReference type="GO" id="GO:0004601">
    <property type="term" value="F:peroxidase activity"/>
    <property type="evidence" value="ECO:0007669"/>
    <property type="project" value="UniProtKB-KW"/>
</dbReference>
<evidence type="ECO:0000256" key="4">
    <source>
        <dbReference type="ARBA" id="ARBA00022617"/>
    </source>
</evidence>
<dbReference type="Pfam" id="PF20628">
    <property type="entry name" value="Dyp_perox_C"/>
    <property type="match status" value="1"/>
</dbReference>
<evidence type="ECO:0000256" key="2">
    <source>
        <dbReference type="ARBA" id="ARBA00005365"/>
    </source>
</evidence>
<name>Q06Q09_MANHA</name>
<evidence type="ECO:0000313" key="18">
    <source>
        <dbReference type="EMBL" id="ABG89158.1"/>
    </source>
</evidence>
<evidence type="ECO:0000256" key="14">
    <source>
        <dbReference type="PIRSR" id="PIRSR606313-2"/>
    </source>
</evidence>
<evidence type="ECO:0000313" key="19">
    <source>
        <dbReference type="EMBL" id="STY63924.1"/>
    </source>
</evidence>
<keyword evidence="6" id="KW-0732">Signal</keyword>
<dbReference type="GeneID" id="67369108"/>
<evidence type="ECO:0000256" key="13">
    <source>
        <dbReference type="PIRSR" id="PIRSR606313-1"/>
    </source>
</evidence>
<dbReference type="EMBL" id="DQ680201">
    <property type="protein sequence ID" value="ABG89158.1"/>
    <property type="molecule type" value="Genomic_DNA"/>
</dbReference>
<feature type="binding site" evidence="14">
    <location>
        <begin position="219"/>
        <end position="221"/>
    </location>
    <ligand>
        <name>protoporphyrin IX</name>
        <dbReference type="ChEBI" id="CHEBI:57306"/>
    </ligand>
</feature>
<keyword evidence="9" id="KW-0456">Lyase</keyword>
<dbReference type="STRING" id="75985.WC39_07350"/>
<reference evidence="18" key="1">
    <citation type="journal article" date="2007" name="Vet. Microbiol.">
        <title>The response of Mannheimia haemolytica to iron limitation: implications for the acquisition of iron in the bovine lung.</title>
        <authorList>
            <person name="Roehrig S.C."/>
            <person name="Tran H.Q."/>
            <person name="Spehr V."/>
            <person name="Gunkel N."/>
            <person name="Selzer P.M."/>
            <person name="Ullrich H.J."/>
        </authorList>
    </citation>
    <scope>NUCLEOTIDE SEQUENCE</scope>
    <source>
        <strain evidence="18">A1</strain>
    </source>
</reference>
<comment type="function">
    <text evidence="15">Involved in the recovery of exogenous heme iron. Extracts iron from heme while preserving the protoporphyrin ring intact.</text>
</comment>
<dbReference type="InterPro" id="IPR019546">
    <property type="entry name" value="TAT_signal_bac_arc"/>
</dbReference>
<dbReference type="PATRIC" id="fig|75985.40.peg.304"/>
<dbReference type="GO" id="GO:0004325">
    <property type="term" value="F:ferrochelatase activity"/>
    <property type="evidence" value="ECO:0007669"/>
    <property type="project" value="UniProtKB-EC"/>
</dbReference>
<dbReference type="GO" id="GO:0020037">
    <property type="term" value="F:heme binding"/>
    <property type="evidence" value="ECO:0007669"/>
    <property type="project" value="InterPro"/>
</dbReference>
<evidence type="ECO:0000256" key="9">
    <source>
        <dbReference type="ARBA" id="ARBA00023239"/>
    </source>
</evidence>
<dbReference type="InterPro" id="IPR048327">
    <property type="entry name" value="Dyp_perox_N"/>
</dbReference>
<dbReference type="PROSITE" id="PS51404">
    <property type="entry name" value="DYP_PEROXIDASE"/>
    <property type="match status" value="1"/>
</dbReference>
<dbReference type="GO" id="GO:0042597">
    <property type="term" value="C:periplasmic space"/>
    <property type="evidence" value="ECO:0007669"/>
    <property type="project" value="UniProtKB-SubCell"/>
</dbReference>
<keyword evidence="5 13" id="KW-0479">Metal-binding</keyword>
<feature type="domain" description="Dyp-type peroxidase N-terminal" evidence="16">
    <location>
        <begin position="50"/>
        <end position="202"/>
    </location>
</feature>
<dbReference type="SUPFAM" id="SSF54909">
    <property type="entry name" value="Dimeric alpha+beta barrel"/>
    <property type="match status" value="1"/>
</dbReference>
<keyword evidence="3 15" id="KW-0575">Peroxidase</keyword>
<dbReference type="GO" id="GO:0046872">
    <property type="term" value="F:metal ion binding"/>
    <property type="evidence" value="ECO:0007669"/>
    <property type="project" value="UniProtKB-KW"/>
</dbReference>
<evidence type="ECO:0000256" key="3">
    <source>
        <dbReference type="ARBA" id="ARBA00022559"/>
    </source>
</evidence>
<sequence length="398" mass="44526">MMAETTSRRDFLKHTALVGAGLLSAPAFALESRQISEKSQNQYDFYGKHQAGIVSPAQKHIYFLVLDLDTTDIAKVKTLFQNWTEYSRNLTLGKNVKPYSANAYVPPADTGEADSLSAQNLTLTFGVSANFFTKLGIEKHKPKELNDLPHFPRDQLQAEYTGGDICIQACADDPQVAFHAVRNLVRVARGEIKMKWSQMGFNSFANQDTPRNLFGFKDGTANAESLKDQENTVWVQQEGWLKGGSYLAVRRVKMFLETWDRTHLQSQEETFGRHRDSGAGIGHQHEFDKLDLAKKDEKGNAVIPEVSHAHLANKTGLKILRRSFSYSSGIDDKGQFDSGLLFVSFQQSPEQFIKIQNALGNVDKMNEYITHIGSGLFACFAGVKDENDYLGKALFDLI</sequence>
<organism evidence="18">
    <name type="scientific">Mannheimia haemolytica</name>
    <name type="common">Pasteurella haemolytica</name>
    <dbReference type="NCBI Taxonomy" id="75985"/>
    <lineage>
        <taxon>Bacteria</taxon>
        <taxon>Pseudomonadati</taxon>
        <taxon>Pseudomonadota</taxon>
        <taxon>Gammaproteobacteria</taxon>
        <taxon>Pasteurellales</taxon>
        <taxon>Pasteurellaceae</taxon>
        <taxon>Mannheimia</taxon>
    </lineage>
</organism>
<evidence type="ECO:0000256" key="10">
    <source>
        <dbReference type="ARBA" id="ARBA00033771"/>
    </source>
</evidence>
<keyword evidence="15" id="KW-0574">Periplasm</keyword>
<evidence type="ECO:0000256" key="7">
    <source>
        <dbReference type="ARBA" id="ARBA00023002"/>
    </source>
</evidence>
<dbReference type="EMBL" id="UGPN01000002">
    <property type="protein sequence ID" value="STY63924.1"/>
    <property type="molecule type" value="Genomic_DNA"/>
</dbReference>
<dbReference type="NCBIfam" id="TIGR01412">
    <property type="entry name" value="tat_substr_1"/>
    <property type="match status" value="1"/>
</dbReference>
<dbReference type="AlphaFoldDB" id="Q06Q09"/>
<dbReference type="RefSeq" id="WP_015484186.1">
    <property type="nucleotide sequence ID" value="NZ_CP011098.1"/>
</dbReference>
<evidence type="ECO:0000256" key="6">
    <source>
        <dbReference type="ARBA" id="ARBA00022729"/>
    </source>
</evidence>
<dbReference type="PANTHER" id="PTHR30521">
    <property type="entry name" value="DEFERROCHELATASE/PEROXIDASE"/>
    <property type="match status" value="1"/>
</dbReference>
<feature type="domain" description="Dyp-type peroxidase C-terminal" evidence="17">
    <location>
        <begin position="209"/>
        <end position="383"/>
    </location>
</feature>
<comment type="catalytic activity">
    <reaction evidence="12">
        <text>heme b + 2 H(+) = protoporphyrin IX + Fe(2+)</text>
        <dbReference type="Rhea" id="RHEA:22584"/>
        <dbReference type="ChEBI" id="CHEBI:15378"/>
        <dbReference type="ChEBI" id="CHEBI:29033"/>
        <dbReference type="ChEBI" id="CHEBI:57306"/>
        <dbReference type="ChEBI" id="CHEBI:60344"/>
        <dbReference type="EC" id="4.98.1.1"/>
    </reaction>
    <physiologicalReaction direction="left-to-right" evidence="12">
        <dbReference type="Rhea" id="RHEA:22585"/>
    </physiologicalReaction>
</comment>
<feature type="binding site" evidence="14">
    <location>
        <position position="273"/>
    </location>
    <ligand>
        <name>protoporphyrin IX</name>
        <dbReference type="ChEBI" id="CHEBI:57306"/>
    </ligand>
</feature>
<proteinExistence type="inferred from homology"/>
<comment type="subcellular location">
    <subcellularLocation>
        <location evidence="1">Cell envelope</location>
    </subcellularLocation>
    <subcellularLocation>
        <location evidence="15">Periplasm</location>
    </subcellularLocation>
</comment>
<feature type="binding site" evidence="13">
    <location>
        <begin position="219"/>
        <end position="221"/>
    </location>
    <ligand>
        <name>heme b</name>
        <dbReference type="ChEBI" id="CHEBI:60344"/>
    </ligand>
</feature>
<dbReference type="InterPro" id="IPR006314">
    <property type="entry name" value="Dyp_peroxidase"/>
</dbReference>
<gene>
    <name evidence="19" type="primary">efeN</name>
    <name evidence="18" type="ORF">mh0585</name>
    <name evidence="19" type="ORF">NCTC10638_03096</name>
</gene>
<keyword evidence="8 13" id="KW-0408">Iron</keyword>
<evidence type="ECO:0000256" key="5">
    <source>
        <dbReference type="ARBA" id="ARBA00022723"/>
    </source>
</evidence>
<feature type="binding site" evidence="13">
    <location>
        <position position="321"/>
    </location>
    <ligand>
        <name>heme b</name>
        <dbReference type="ChEBI" id="CHEBI:60344"/>
    </ligand>
</feature>
<dbReference type="Proteomes" id="UP000254802">
    <property type="component" value="Unassembled WGS sequence"/>
</dbReference>
<keyword evidence="7 15" id="KW-0560">Oxidoreductase</keyword>
<dbReference type="InterPro" id="IPR006311">
    <property type="entry name" value="TAT_signal"/>
</dbReference>
<dbReference type="GO" id="GO:0005829">
    <property type="term" value="C:cytosol"/>
    <property type="evidence" value="ECO:0007669"/>
    <property type="project" value="TreeGrafter"/>
</dbReference>
<keyword evidence="4 13" id="KW-0349">Heme</keyword>
<feature type="binding site" evidence="13">
    <location>
        <position position="308"/>
    </location>
    <ligand>
        <name>heme b</name>
        <dbReference type="ChEBI" id="CHEBI:60344"/>
    </ligand>
</feature>
<dbReference type="InterPro" id="IPR048328">
    <property type="entry name" value="Dyp_perox_C"/>
</dbReference>